<comment type="caution">
    <text evidence="1">The sequence shown here is derived from an EMBL/GenBank/DDBJ whole genome shotgun (WGS) entry which is preliminary data.</text>
</comment>
<reference evidence="1 2" key="1">
    <citation type="journal article" date="2017" name="Gigascience">
        <title>Draft genome of the honey bee ectoparasitic mite, Tropilaelaps mercedesae, is shaped by the parasitic life history.</title>
        <authorList>
            <person name="Dong X."/>
            <person name="Armstrong S.D."/>
            <person name="Xia D."/>
            <person name="Makepeace B.L."/>
            <person name="Darby A.C."/>
            <person name="Kadowaki T."/>
        </authorList>
    </citation>
    <scope>NUCLEOTIDE SEQUENCE [LARGE SCALE GENOMIC DNA]</scope>
    <source>
        <strain evidence="1">Wuxi-XJTLU</strain>
    </source>
</reference>
<evidence type="ECO:0000313" key="2">
    <source>
        <dbReference type="Proteomes" id="UP000192247"/>
    </source>
</evidence>
<dbReference type="AlphaFoldDB" id="A0A1V9X7N5"/>
<sequence>MFYANATPHRVCQTERYSTSCMRRALPPAWLTAEVTTVLHFTCTTVRTAWRAVVHMCTPAYNRDVLSSRPVLYSVGLRHHDAMRPIPFRRMALAIDCCLLDPCSPFPTPTSCENHDRAAVTVTAGRPVDGVGAVGETKFVIASSDFGPQVERWPDDRSSYANSPAGVSTFMEDVRLLFMSLVFHRGLCDCLTRRSLCAGEKLVPRSTNISKRVAGLFTGAMCPVIVWSDCTVRRL</sequence>
<keyword evidence="2" id="KW-1185">Reference proteome</keyword>
<organism evidence="1 2">
    <name type="scientific">Tropilaelaps mercedesae</name>
    <dbReference type="NCBI Taxonomy" id="418985"/>
    <lineage>
        <taxon>Eukaryota</taxon>
        <taxon>Metazoa</taxon>
        <taxon>Ecdysozoa</taxon>
        <taxon>Arthropoda</taxon>
        <taxon>Chelicerata</taxon>
        <taxon>Arachnida</taxon>
        <taxon>Acari</taxon>
        <taxon>Parasitiformes</taxon>
        <taxon>Mesostigmata</taxon>
        <taxon>Gamasina</taxon>
        <taxon>Dermanyssoidea</taxon>
        <taxon>Laelapidae</taxon>
        <taxon>Tropilaelaps</taxon>
    </lineage>
</organism>
<name>A0A1V9X7N5_9ACAR</name>
<dbReference type="EMBL" id="MNPL01020564">
    <property type="protein sequence ID" value="OQR69534.1"/>
    <property type="molecule type" value="Genomic_DNA"/>
</dbReference>
<gene>
    <name evidence="1" type="ORF">BIW11_04355</name>
</gene>
<protein>
    <submittedName>
        <fullName evidence="1">Uncharacterized protein</fullName>
    </submittedName>
</protein>
<dbReference type="Proteomes" id="UP000192247">
    <property type="component" value="Unassembled WGS sequence"/>
</dbReference>
<proteinExistence type="predicted"/>
<dbReference type="InParanoid" id="A0A1V9X7N5"/>
<evidence type="ECO:0000313" key="1">
    <source>
        <dbReference type="EMBL" id="OQR69534.1"/>
    </source>
</evidence>
<accession>A0A1V9X7N5</accession>